<keyword evidence="4" id="KW-1185">Reference proteome</keyword>
<protein>
    <submittedName>
        <fullName evidence="3">Transcription factor interactor and regulator CCHC(Zn) family</fullName>
    </submittedName>
</protein>
<dbReference type="Gene3D" id="1.10.150.60">
    <property type="entry name" value="ARID DNA-binding domain"/>
    <property type="match status" value="1"/>
</dbReference>
<dbReference type="SUPFAM" id="SSF46774">
    <property type="entry name" value="ARID-like"/>
    <property type="match status" value="1"/>
</dbReference>
<dbReference type="CDD" id="cd16100">
    <property type="entry name" value="ARID"/>
    <property type="match status" value="1"/>
</dbReference>
<reference evidence="3" key="2">
    <citation type="submission" date="2020-06" db="EMBL/GenBank/DDBJ databases">
        <title>Helianthus annuus Genome sequencing and assembly Release 2.</title>
        <authorList>
            <person name="Gouzy J."/>
            <person name="Langlade N."/>
            <person name="Munos S."/>
        </authorList>
    </citation>
    <scope>NUCLEOTIDE SEQUENCE</scope>
    <source>
        <tissue evidence="3">Leaves</tissue>
    </source>
</reference>
<evidence type="ECO:0000256" key="1">
    <source>
        <dbReference type="SAM" id="MobiDB-lite"/>
    </source>
</evidence>
<dbReference type="Pfam" id="PF22936">
    <property type="entry name" value="Pol_BBD"/>
    <property type="match status" value="1"/>
</dbReference>
<dbReference type="Gramene" id="mRNA:HanXRQr2_Chr13g0608331">
    <property type="protein sequence ID" value="CDS:HanXRQr2_Chr13g0608331.1"/>
    <property type="gene ID" value="HanXRQr2_Chr13g0608331"/>
</dbReference>
<dbReference type="Proteomes" id="UP000215914">
    <property type="component" value="Unassembled WGS sequence"/>
</dbReference>
<comment type="caution">
    <text evidence="3">The sequence shown here is derived from an EMBL/GenBank/DDBJ whole genome shotgun (WGS) entry which is preliminary data.</text>
</comment>
<feature type="region of interest" description="Disordered" evidence="1">
    <location>
        <begin position="1"/>
        <end position="32"/>
    </location>
</feature>
<dbReference type="InterPro" id="IPR001606">
    <property type="entry name" value="ARID_dom"/>
</dbReference>
<dbReference type="PANTHER" id="PTHR46410">
    <property type="entry name" value="AT-RICH INTERACTIVE DOMAIN-CONTAINING PROTEIN 2"/>
    <property type="match status" value="1"/>
</dbReference>
<dbReference type="InterPro" id="IPR036431">
    <property type="entry name" value="ARID_dom_sf"/>
</dbReference>
<dbReference type="Pfam" id="PF01388">
    <property type="entry name" value="ARID"/>
    <property type="match status" value="1"/>
</dbReference>
<dbReference type="PROSITE" id="PS51011">
    <property type="entry name" value="ARID"/>
    <property type="match status" value="1"/>
</dbReference>
<dbReference type="GO" id="GO:0003677">
    <property type="term" value="F:DNA binding"/>
    <property type="evidence" value="ECO:0007669"/>
    <property type="project" value="InterPro"/>
</dbReference>
<evidence type="ECO:0000313" key="3">
    <source>
        <dbReference type="EMBL" id="KAF5775107.1"/>
    </source>
</evidence>
<reference evidence="3" key="1">
    <citation type="journal article" date="2017" name="Nature">
        <title>The sunflower genome provides insights into oil metabolism, flowering and Asterid evolution.</title>
        <authorList>
            <person name="Badouin H."/>
            <person name="Gouzy J."/>
            <person name="Grassa C.J."/>
            <person name="Murat F."/>
            <person name="Staton S.E."/>
            <person name="Cottret L."/>
            <person name="Lelandais-Briere C."/>
            <person name="Owens G.L."/>
            <person name="Carrere S."/>
            <person name="Mayjonade B."/>
            <person name="Legrand L."/>
            <person name="Gill N."/>
            <person name="Kane N.C."/>
            <person name="Bowers J.E."/>
            <person name="Hubner S."/>
            <person name="Bellec A."/>
            <person name="Berard A."/>
            <person name="Berges H."/>
            <person name="Blanchet N."/>
            <person name="Boniface M.C."/>
            <person name="Brunel D."/>
            <person name="Catrice O."/>
            <person name="Chaidir N."/>
            <person name="Claudel C."/>
            <person name="Donnadieu C."/>
            <person name="Faraut T."/>
            <person name="Fievet G."/>
            <person name="Helmstetter N."/>
            <person name="King M."/>
            <person name="Knapp S.J."/>
            <person name="Lai Z."/>
            <person name="Le Paslier M.C."/>
            <person name="Lippi Y."/>
            <person name="Lorenzon L."/>
            <person name="Mandel J.R."/>
            <person name="Marage G."/>
            <person name="Marchand G."/>
            <person name="Marquand E."/>
            <person name="Bret-Mestries E."/>
            <person name="Morien E."/>
            <person name="Nambeesan S."/>
            <person name="Nguyen T."/>
            <person name="Pegot-Espagnet P."/>
            <person name="Pouilly N."/>
            <person name="Raftis F."/>
            <person name="Sallet E."/>
            <person name="Schiex T."/>
            <person name="Thomas J."/>
            <person name="Vandecasteele C."/>
            <person name="Vares D."/>
            <person name="Vear F."/>
            <person name="Vautrin S."/>
            <person name="Crespi M."/>
            <person name="Mangin B."/>
            <person name="Burke J.M."/>
            <person name="Salse J."/>
            <person name="Munos S."/>
            <person name="Vincourt P."/>
            <person name="Rieseberg L.H."/>
            <person name="Langlade N.B."/>
        </authorList>
    </citation>
    <scope>NUCLEOTIDE SEQUENCE</scope>
    <source>
        <tissue evidence="3">Leaves</tissue>
    </source>
</reference>
<organism evidence="3 4">
    <name type="scientific">Helianthus annuus</name>
    <name type="common">Common sunflower</name>
    <dbReference type="NCBI Taxonomy" id="4232"/>
    <lineage>
        <taxon>Eukaryota</taxon>
        <taxon>Viridiplantae</taxon>
        <taxon>Streptophyta</taxon>
        <taxon>Embryophyta</taxon>
        <taxon>Tracheophyta</taxon>
        <taxon>Spermatophyta</taxon>
        <taxon>Magnoliopsida</taxon>
        <taxon>eudicotyledons</taxon>
        <taxon>Gunneridae</taxon>
        <taxon>Pentapetalae</taxon>
        <taxon>asterids</taxon>
        <taxon>campanulids</taxon>
        <taxon>Asterales</taxon>
        <taxon>Asteraceae</taxon>
        <taxon>Asteroideae</taxon>
        <taxon>Heliantheae alliance</taxon>
        <taxon>Heliantheae</taxon>
        <taxon>Helianthus</taxon>
    </lineage>
</organism>
<dbReference type="AlphaFoldDB" id="A0A9K3HBW7"/>
<evidence type="ECO:0000313" key="4">
    <source>
        <dbReference type="Proteomes" id="UP000215914"/>
    </source>
</evidence>
<dbReference type="EMBL" id="MNCJ02000328">
    <property type="protein sequence ID" value="KAF5775107.1"/>
    <property type="molecule type" value="Genomic_DNA"/>
</dbReference>
<gene>
    <name evidence="3" type="ORF">HanXRQr2_Chr13g0608331</name>
</gene>
<feature type="compositionally biased region" description="Polar residues" evidence="1">
    <location>
        <begin position="10"/>
        <end position="32"/>
    </location>
</feature>
<name>A0A9K3HBW7_HELAN</name>
<sequence length="519" mass="60643">MNSQIHHHNSAANLDESPQSGIRASSSISDNLRQTSSMMPCVHCSEERRDRRRMERRCYYCNMPGHEISSCQEKEKDEENQLLRQAANVGIQEGSMKDDNHQDEERQEFILDGTDGRYWSDMWYVSKSLKRHFCYNIDMFKRIKNMSHVETKTGENHFFFVRGVGIVDVMSGSENIRIQSVLYTTDIDRNILSYDQLITQGFTVKFMGERCKIYPTFSVPINNKRNCHSGMTKEEELGELEKQCVLTKGNEHEKYRADFLNDYFEKLNLSASEPDWNILILQAMKFNNFSDCKALLDMLDDGEYFLKYKYYLDVTFEKMVEWFLKVKLEVQSRPLPAVISNNRKVGLLDLYMAVKREGGHRRVTENGIWAMIAKDIGFEFEDGEYMRLIYAMYLDVLVYYYKIKITQETALEMKEEKMEDPRECKSDGEKEITECSSGARVTENDISHYALYAEDAEWSQGGSGNTHDEANNQYVYYGGSDWHGLKKLQRKRFDFSRAEKAVTEANKSVLKNSRKQNYV</sequence>
<accession>A0A9K3HBW7</accession>
<evidence type="ECO:0000259" key="2">
    <source>
        <dbReference type="PROSITE" id="PS51011"/>
    </source>
</evidence>
<dbReference type="PANTHER" id="PTHR46410:SF26">
    <property type="entry name" value="BULB-TYPE LECTIN DOMAIN-CONTAINING PROTEIN-RELATED"/>
    <property type="match status" value="1"/>
</dbReference>
<feature type="domain" description="ARID" evidence="2">
    <location>
        <begin position="310"/>
        <end position="405"/>
    </location>
</feature>
<proteinExistence type="predicted"/>
<dbReference type="InterPro" id="IPR054722">
    <property type="entry name" value="PolX-like_BBD"/>
</dbReference>